<dbReference type="SMART" id="SM00304">
    <property type="entry name" value="HAMP"/>
    <property type="match status" value="2"/>
</dbReference>
<sequence length="924" mass="97814">MMSDTAATKTSRPRRRGLLRSIGAKMALILLLMAGSFGLFGFVMNKVLVEIENDMSLLAGERLPALRVAGGISGTAGHTKDNMISLMMASDLAAIDAAQAKVTETAASLDAQIADLDTELQADFMAKSQAAAAALTDLASARRTVLESDQRIQERVTELSEISGQLGVIMTELSQTASVELNKGAVATYNAIDSSLKKLVEVDFGQLQLLLEARAELNLLAGTAIAFGGTKDPETLARLTELSESSDARIHEIANALEADAPELIDVEILRQASFVLQSVIAQSLFPSESLRRSAMTSREETDAVLAEAVAGRIVALEAAAEKASSENGEALRQLMSNQVGFLNSLMEISTWVSSFQGAALDVLSARDEAVVRTAALSLEDASINLAAYEDFKDARVGGLLKQLASLTDTDNGLAAQKINALNAQAAANEATRTTESSVQQITNQTDELAFSTLAAIGTMATSITDVVAEAERNMMATLALSASVFVLALFLIHLLVLRPLNRISATTERLADGDRSPITGFDRASTEIFRIARSLSIFRDGIVEKEEMERLAEEERSQRVMAQEHAVSALGAGMSRLSEGDLTARIEDELAEGYEQLRADFNRTLDTLNETVSQVVDSSSSISNGASEISQASLDLSHRTESQAATLEQTAAALDQMTASVKSAAEGARNVERTTNEARSEAETSGEIVRNAVSAMTEIEQSSSKISQIISVIDDIAFQTNLLALNAGVEAARAGEAGRGFAVVASEVRGLAQRSSDAAHEIKTLISDSSKQVERGVDLVGKAGDALESILKRVGDISELISNIATGAQEQSTGLYEINTGMSQLDQVTQQNAAMVEEATAAGQLLNSDAQKLGELVARFQTAKAAAGREAPPATAEPVAPAPTSWGDEDNSDWDVEASAAPVAETDWSDFNWDDDAPATGTS</sequence>
<evidence type="ECO:0000259" key="9">
    <source>
        <dbReference type="PROSITE" id="PS50885"/>
    </source>
</evidence>
<feature type="compositionally biased region" description="Acidic residues" evidence="5">
    <location>
        <begin position="888"/>
        <end position="897"/>
    </location>
</feature>
<comment type="caution">
    <text evidence="10">The sequence shown here is derived from an EMBL/GenBank/DDBJ whole genome shotgun (WGS) entry which is preliminary data.</text>
</comment>
<dbReference type="Proteomes" id="UP000068382">
    <property type="component" value="Unassembled WGS sequence"/>
</dbReference>
<dbReference type="GO" id="GO:0007165">
    <property type="term" value="P:signal transduction"/>
    <property type="evidence" value="ECO:0007669"/>
    <property type="project" value="UniProtKB-KW"/>
</dbReference>
<dbReference type="InterPro" id="IPR051310">
    <property type="entry name" value="MCP_chemotaxis"/>
</dbReference>
<feature type="domain" description="HAMP" evidence="9">
    <location>
        <begin position="562"/>
        <end position="614"/>
    </location>
</feature>
<protein>
    <submittedName>
        <fullName evidence="10">Methyl-accepting chemotaxis protein III</fullName>
    </submittedName>
</protein>
<evidence type="ECO:0000256" key="4">
    <source>
        <dbReference type="PROSITE-ProRule" id="PRU00284"/>
    </source>
</evidence>
<evidence type="ECO:0000259" key="7">
    <source>
        <dbReference type="PROSITE" id="PS50111"/>
    </source>
</evidence>
<dbReference type="AlphaFoldDB" id="A0A132BUD4"/>
<feature type="region of interest" description="Disordered" evidence="5">
    <location>
        <begin position="865"/>
        <end position="924"/>
    </location>
</feature>
<evidence type="ECO:0000256" key="6">
    <source>
        <dbReference type="SAM" id="Phobius"/>
    </source>
</evidence>
<dbReference type="GO" id="GO:0006935">
    <property type="term" value="P:chemotaxis"/>
    <property type="evidence" value="ECO:0007669"/>
    <property type="project" value="UniProtKB-KW"/>
</dbReference>
<dbReference type="SMART" id="SM00283">
    <property type="entry name" value="MA"/>
    <property type="match status" value="1"/>
</dbReference>
<evidence type="ECO:0000256" key="5">
    <source>
        <dbReference type="SAM" id="MobiDB-lite"/>
    </source>
</evidence>
<dbReference type="PANTHER" id="PTHR43531:SF11">
    <property type="entry name" value="METHYL-ACCEPTING CHEMOTAXIS PROTEIN 3"/>
    <property type="match status" value="1"/>
</dbReference>
<evidence type="ECO:0000313" key="11">
    <source>
        <dbReference type="Proteomes" id="UP000068382"/>
    </source>
</evidence>
<feature type="domain" description="HAMP" evidence="9">
    <location>
        <begin position="495"/>
        <end position="548"/>
    </location>
</feature>
<dbReference type="PANTHER" id="PTHR43531">
    <property type="entry name" value="PROTEIN ICFG"/>
    <property type="match status" value="1"/>
</dbReference>
<gene>
    <name evidence="10" type="primary">trg_4</name>
    <name evidence="10" type="ORF">TRIHO_31540</name>
</gene>
<keyword evidence="6" id="KW-0472">Membrane</keyword>
<evidence type="ECO:0000313" key="10">
    <source>
        <dbReference type="EMBL" id="KUP91971.1"/>
    </source>
</evidence>
<dbReference type="FunFam" id="1.10.287.950:FF:000001">
    <property type="entry name" value="Methyl-accepting chemotaxis sensory transducer"/>
    <property type="match status" value="1"/>
</dbReference>
<proteinExistence type="inferred from homology"/>
<evidence type="ECO:0000256" key="2">
    <source>
        <dbReference type="ARBA" id="ARBA00022500"/>
    </source>
</evidence>
<dbReference type="Gene3D" id="6.10.340.10">
    <property type="match status" value="1"/>
</dbReference>
<feature type="domain" description="T-SNARE coiled-coil homology" evidence="8">
    <location>
        <begin position="610"/>
        <end position="672"/>
    </location>
</feature>
<organism evidence="10 11">
    <name type="scientific">Tritonibacter horizontis</name>
    <dbReference type="NCBI Taxonomy" id="1768241"/>
    <lineage>
        <taxon>Bacteria</taxon>
        <taxon>Pseudomonadati</taxon>
        <taxon>Pseudomonadota</taxon>
        <taxon>Alphaproteobacteria</taxon>
        <taxon>Rhodobacterales</taxon>
        <taxon>Paracoccaceae</taxon>
        <taxon>Tritonibacter</taxon>
    </lineage>
</organism>
<keyword evidence="6" id="KW-0812">Transmembrane</keyword>
<feature type="transmembrane region" description="Helical" evidence="6">
    <location>
        <begin position="476"/>
        <end position="497"/>
    </location>
</feature>
<feature type="compositionally biased region" description="Basic and acidic residues" evidence="5">
    <location>
        <begin position="670"/>
        <end position="683"/>
    </location>
</feature>
<dbReference type="Pfam" id="PF00015">
    <property type="entry name" value="MCPsignal"/>
    <property type="match status" value="1"/>
</dbReference>
<feature type="region of interest" description="Disordered" evidence="5">
    <location>
        <begin position="666"/>
        <end position="686"/>
    </location>
</feature>
<dbReference type="PROSITE" id="PS50192">
    <property type="entry name" value="T_SNARE"/>
    <property type="match status" value="1"/>
</dbReference>
<dbReference type="PROSITE" id="PS50111">
    <property type="entry name" value="CHEMOTAXIS_TRANSDUC_2"/>
    <property type="match status" value="1"/>
</dbReference>
<feature type="domain" description="Methyl-accepting transducer" evidence="7">
    <location>
        <begin position="619"/>
        <end position="848"/>
    </location>
</feature>
<dbReference type="GO" id="GO:0016020">
    <property type="term" value="C:membrane"/>
    <property type="evidence" value="ECO:0007669"/>
    <property type="project" value="UniProtKB-SubCell"/>
</dbReference>
<dbReference type="SUPFAM" id="SSF58104">
    <property type="entry name" value="Methyl-accepting chemotaxis protein (MCP) signaling domain"/>
    <property type="match status" value="1"/>
</dbReference>
<dbReference type="Gene3D" id="1.10.287.950">
    <property type="entry name" value="Methyl-accepting chemotaxis protein"/>
    <property type="match status" value="1"/>
</dbReference>
<evidence type="ECO:0000259" key="8">
    <source>
        <dbReference type="PROSITE" id="PS50192"/>
    </source>
</evidence>
<reference evidence="10 11" key="1">
    <citation type="submission" date="2015-12" db="EMBL/GenBank/DDBJ databases">
        <title>Genome sequence of the marine Rhodobacteraceae strain O3.65, Candidatus Tritonibacter horizontis.</title>
        <authorList>
            <person name="Poehlein A."/>
            <person name="Giebel H.A."/>
            <person name="Voget S."/>
            <person name="Brinkhoff T."/>
        </authorList>
    </citation>
    <scope>NUCLEOTIDE SEQUENCE [LARGE SCALE GENOMIC DNA]</scope>
    <source>
        <strain evidence="10 11">O3.65</strain>
    </source>
</reference>
<dbReference type="CDD" id="cd11386">
    <property type="entry name" value="MCP_signal"/>
    <property type="match status" value="1"/>
</dbReference>
<keyword evidence="11" id="KW-1185">Reference proteome</keyword>
<evidence type="ECO:0000256" key="3">
    <source>
        <dbReference type="ARBA" id="ARBA00029447"/>
    </source>
</evidence>
<comment type="subcellular location">
    <subcellularLocation>
        <location evidence="1">Membrane</location>
    </subcellularLocation>
</comment>
<name>A0A132BUD4_9RHOB</name>
<dbReference type="Pfam" id="PF00672">
    <property type="entry name" value="HAMP"/>
    <property type="match status" value="1"/>
</dbReference>
<keyword evidence="4" id="KW-0807">Transducer</keyword>
<comment type="similarity">
    <text evidence="3">Belongs to the methyl-accepting chemotaxis (MCP) protein family.</text>
</comment>
<evidence type="ECO:0000256" key="1">
    <source>
        <dbReference type="ARBA" id="ARBA00004370"/>
    </source>
</evidence>
<dbReference type="InterPro" id="IPR000727">
    <property type="entry name" value="T_SNARE_dom"/>
</dbReference>
<dbReference type="PROSITE" id="PS50885">
    <property type="entry name" value="HAMP"/>
    <property type="match status" value="2"/>
</dbReference>
<dbReference type="InterPro" id="IPR003660">
    <property type="entry name" value="HAMP_dom"/>
</dbReference>
<accession>A0A132BUD4</accession>
<dbReference type="InterPro" id="IPR004089">
    <property type="entry name" value="MCPsignal_dom"/>
</dbReference>
<dbReference type="EMBL" id="LPUY01000080">
    <property type="protein sequence ID" value="KUP91971.1"/>
    <property type="molecule type" value="Genomic_DNA"/>
</dbReference>
<dbReference type="PATRIC" id="fig|1768241.3.peg.3297"/>
<feature type="compositionally biased region" description="Low complexity" evidence="5">
    <location>
        <begin position="865"/>
        <end position="885"/>
    </location>
</feature>
<keyword evidence="6" id="KW-1133">Transmembrane helix</keyword>
<keyword evidence="2" id="KW-0145">Chemotaxis</keyword>